<evidence type="ECO:0000259" key="1">
    <source>
        <dbReference type="Pfam" id="PF22924"/>
    </source>
</evidence>
<dbReference type="SUPFAM" id="SSF47203">
    <property type="entry name" value="Acyl-CoA dehydrogenase C-terminal domain-like"/>
    <property type="match status" value="2"/>
</dbReference>
<evidence type="ECO:0000313" key="2">
    <source>
        <dbReference type="EMBL" id="QSB06497.1"/>
    </source>
</evidence>
<dbReference type="EMBL" id="CP070496">
    <property type="protein sequence ID" value="QSB06497.1"/>
    <property type="molecule type" value="Genomic_DNA"/>
</dbReference>
<protein>
    <recommendedName>
        <fullName evidence="1">Acyl-CoA oxidase C-alpha1 domain-containing protein</fullName>
    </recommendedName>
</protein>
<reference evidence="2" key="1">
    <citation type="submission" date="2021-02" db="EMBL/GenBank/DDBJ databases">
        <title>Natronoglycomyces albus gen. nov., sp. nov, a haloalkaliphilic actinobacterium from a soda solonchak soil.</title>
        <authorList>
            <person name="Sorokin D.Y."/>
            <person name="Khijniak T.V."/>
            <person name="Zakharycheva A.P."/>
            <person name="Boueva O.V."/>
            <person name="Ariskina E.V."/>
            <person name="Hahnke R.L."/>
            <person name="Bunk B."/>
            <person name="Sproer C."/>
            <person name="Schumann P."/>
            <person name="Evtushenko L.I."/>
            <person name="Kublanov I.V."/>
        </authorList>
    </citation>
    <scope>NUCLEOTIDE SEQUENCE</scope>
    <source>
        <strain evidence="2">DSM 106290</strain>
    </source>
</reference>
<evidence type="ECO:0000313" key="3">
    <source>
        <dbReference type="Proteomes" id="UP000662939"/>
    </source>
</evidence>
<dbReference type="GO" id="GO:0003997">
    <property type="term" value="F:acyl-CoA oxidase activity"/>
    <property type="evidence" value="ECO:0007669"/>
    <property type="project" value="InterPro"/>
</dbReference>
<organism evidence="2 3">
    <name type="scientific">Natronoglycomyces albus</name>
    <dbReference type="NCBI Taxonomy" id="2811108"/>
    <lineage>
        <taxon>Bacteria</taxon>
        <taxon>Bacillati</taxon>
        <taxon>Actinomycetota</taxon>
        <taxon>Actinomycetes</taxon>
        <taxon>Glycomycetales</taxon>
        <taxon>Glycomycetaceae</taxon>
        <taxon>Natronoglycomyces</taxon>
    </lineage>
</organism>
<dbReference type="InterPro" id="IPR055060">
    <property type="entry name" value="ACOX_C_alpha1"/>
</dbReference>
<dbReference type="InterPro" id="IPR012258">
    <property type="entry name" value="Acyl-CoA_oxidase"/>
</dbReference>
<dbReference type="InterPro" id="IPR036250">
    <property type="entry name" value="AcylCo_DH-like_C"/>
</dbReference>
<dbReference type="InterPro" id="IPR009100">
    <property type="entry name" value="AcylCoA_DH/oxidase_NM_dom_sf"/>
</dbReference>
<dbReference type="GO" id="GO:0055088">
    <property type="term" value="P:lipid homeostasis"/>
    <property type="evidence" value="ECO:0007669"/>
    <property type="project" value="TreeGrafter"/>
</dbReference>
<dbReference type="GO" id="GO:0005504">
    <property type="term" value="F:fatty acid binding"/>
    <property type="evidence" value="ECO:0007669"/>
    <property type="project" value="TreeGrafter"/>
</dbReference>
<dbReference type="RefSeq" id="WP_213172508.1">
    <property type="nucleotide sequence ID" value="NZ_CP070496.1"/>
</dbReference>
<dbReference type="AlphaFoldDB" id="A0A895XMZ6"/>
<accession>A0A895XMZ6</accession>
<dbReference type="Gene3D" id="2.40.110.10">
    <property type="entry name" value="Butyryl-CoA Dehydrogenase, subunit A, domain 2"/>
    <property type="match status" value="1"/>
</dbReference>
<sequence length="528" mass="57750">MEPNEHTSLYNELQEFVRRTPPLRTLLADPHQTAIHLADAAVENPRLFHRLLLHYCLCGYAAGTFNTEQGPRSDAIALLESGDRAGIAMMTEVGVSSSHSAIATEAHYRPQTHDFLLRTPQPEAGKFPTAAAATGVGTIAAVFARLIVDDRDCGVFTFILDFSYPDRVPAGMDIRSRELRQGLDTSLAIVQFNDTVLPFNTWLSDGARMESDGTFHDRLDPPDRLRRTMSLGTHVWLAITRAAAIVAQSAANLALNYSLQRALPRDRGTVFERPSHQLPLIDCIATATFLGHVRPTPTATTSTQRAQDTTPWADVNADAALCKALATVHSDRVVRRLRERCGAVAYASDGLFLDYLALTHGYFSAGGDNQLILLDVGTRLAMADLADPTAPSASLDSLADLANIAFRCELRLRSNLAGGGATSSDRIAIQTADVYANRLQMEQVSSLVDPDSLEGRLCYVHGLSWLLREAHILITAGALTSKDLATAQQRHERECAAIAKDIRALREHCEQWPIPDHPMGKDDYIAQL</sequence>
<gene>
    <name evidence="2" type="ORF">JQS30_06230</name>
</gene>
<dbReference type="Proteomes" id="UP000662939">
    <property type="component" value="Chromosome"/>
</dbReference>
<dbReference type="Pfam" id="PF22924">
    <property type="entry name" value="ACOX_C_alpha1"/>
    <property type="match status" value="1"/>
</dbReference>
<name>A0A895XMZ6_9ACTN</name>
<dbReference type="GO" id="GO:0033540">
    <property type="term" value="P:fatty acid beta-oxidation using acyl-CoA oxidase"/>
    <property type="evidence" value="ECO:0007669"/>
    <property type="project" value="TreeGrafter"/>
</dbReference>
<keyword evidence="3" id="KW-1185">Reference proteome</keyword>
<feature type="domain" description="Acyl-CoA oxidase C-alpha1" evidence="1">
    <location>
        <begin position="237"/>
        <end position="378"/>
    </location>
</feature>
<dbReference type="GO" id="GO:0071949">
    <property type="term" value="F:FAD binding"/>
    <property type="evidence" value="ECO:0007669"/>
    <property type="project" value="InterPro"/>
</dbReference>
<proteinExistence type="predicted"/>
<dbReference type="Gene3D" id="1.20.140.10">
    <property type="entry name" value="Butyryl-CoA Dehydrogenase, subunit A, domain 3"/>
    <property type="match status" value="1"/>
</dbReference>
<dbReference type="InterPro" id="IPR046373">
    <property type="entry name" value="Acyl-CoA_Oxase/DH_mid-dom_sf"/>
</dbReference>
<dbReference type="KEGG" id="nav:JQS30_06230"/>
<dbReference type="SUPFAM" id="SSF56645">
    <property type="entry name" value="Acyl-CoA dehydrogenase NM domain-like"/>
    <property type="match status" value="1"/>
</dbReference>
<dbReference type="PANTHER" id="PTHR10909">
    <property type="entry name" value="ELECTRON TRANSPORT OXIDOREDUCTASE"/>
    <property type="match status" value="1"/>
</dbReference>